<dbReference type="EMBL" id="MDAL01000027">
    <property type="protein sequence ID" value="PMN90682.1"/>
    <property type="molecule type" value="Genomic_DNA"/>
</dbReference>
<proteinExistence type="predicted"/>
<dbReference type="RefSeq" id="WP_241905173.1">
    <property type="nucleotide sequence ID" value="NZ_MDAL01000027.1"/>
</dbReference>
<sequence length="85" mass="9370">MLVFVSTVGLSGFYALALMFPSCFVVLSGHRRHQLYQHVVDGIEHGFDDGVIVREGVVVERLPAGWYGQAAPLLATLILIQPYLN</sequence>
<comment type="caution">
    <text evidence="1">The sequence shown here is derived from an EMBL/GenBank/DDBJ whole genome shotgun (WGS) entry which is preliminary data.</text>
</comment>
<reference evidence="2" key="1">
    <citation type="submission" date="2016-07" db="EMBL/GenBank/DDBJ databases">
        <title>Nontailed viruses are major unrecognized killers of bacteria in the ocean.</title>
        <authorList>
            <person name="Kauffman K."/>
            <person name="Hussain F."/>
            <person name="Yang J."/>
            <person name="Arevalo P."/>
            <person name="Brown J."/>
            <person name="Cutler M."/>
            <person name="Kelly L."/>
            <person name="Polz M.F."/>
        </authorList>
    </citation>
    <scope>NUCLEOTIDE SEQUENCE [LARGE SCALE GENOMIC DNA]</scope>
    <source>
        <strain evidence="2">10N.261.45.A10</strain>
    </source>
</reference>
<evidence type="ECO:0000313" key="2">
    <source>
        <dbReference type="Proteomes" id="UP000235387"/>
    </source>
</evidence>
<dbReference type="Proteomes" id="UP000235387">
    <property type="component" value="Unassembled WGS sequence"/>
</dbReference>
<organism evidence="1 2">
    <name type="scientific">Enterovibrio norvegicus</name>
    <dbReference type="NCBI Taxonomy" id="188144"/>
    <lineage>
        <taxon>Bacteria</taxon>
        <taxon>Pseudomonadati</taxon>
        <taxon>Pseudomonadota</taxon>
        <taxon>Gammaproteobacteria</taxon>
        <taxon>Vibrionales</taxon>
        <taxon>Vibrionaceae</taxon>
        <taxon>Enterovibrio</taxon>
    </lineage>
</organism>
<accession>A0A2N7L8Q0</accession>
<gene>
    <name evidence="1" type="ORF">BCT23_04135</name>
</gene>
<protein>
    <submittedName>
        <fullName evidence="1">Uncharacterized protein</fullName>
    </submittedName>
</protein>
<evidence type="ECO:0000313" key="1">
    <source>
        <dbReference type="EMBL" id="PMN90682.1"/>
    </source>
</evidence>
<name>A0A2N7L8Q0_9GAMM</name>
<dbReference type="AlphaFoldDB" id="A0A2N7L8Q0"/>